<evidence type="ECO:0000313" key="2">
    <source>
        <dbReference type="EMBL" id="VDN45252.1"/>
    </source>
</evidence>
<dbReference type="InterPro" id="IPR036397">
    <property type="entry name" value="RNaseH_sf"/>
</dbReference>
<dbReference type="InterPro" id="IPR001584">
    <property type="entry name" value="Integrase_cat-core"/>
</dbReference>
<evidence type="ECO:0000313" key="4">
    <source>
        <dbReference type="WBParaSite" id="GPUH_0002624501-mRNA-1"/>
    </source>
</evidence>
<dbReference type="PANTHER" id="PTHR37984">
    <property type="entry name" value="PROTEIN CBG26694"/>
    <property type="match status" value="1"/>
</dbReference>
<dbReference type="GO" id="GO:0003676">
    <property type="term" value="F:nucleic acid binding"/>
    <property type="evidence" value="ECO:0007669"/>
    <property type="project" value="InterPro"/>
</dbReference>
<reference evidence="4" key="1">
    <citation type="submission" date="2016-06" db="UniProtKB">
        <authorList>
            <consortium name="WormBaseParasite"/>
        </authorList>
    </citation>
    <scope>IDENTIFICATION</scope>
</reference>
<reference evidence="2 3" key="2">
    <citation type="submission" date="2018-11" db="EMBL/GenBank/DDBJ databases">
        <authorList>
            <consortium name="Pathogen Informatics"/>
        </authorList>
    </citation>
    <scope>NUCLEOTIDE SEQUENCE [LARGE SCALE GENOMIC DNA]</scope>
</reference>
<protein>
    <submittedName>
        <fullName evidence="4">Integrase catalytic domain-containing protein</fullName>
    </submittedName>
</protein>
<dbReference type="WBParaSite" id="GPUH_0002624501-mRNA-1">
    <property type="protein sequence ID" value="GPUH_0002624501-mRNA-1"/>
    <property type="gene ID" value="GPUH_0002624501"/>
</dbReference>
<evidence type="ECO:0000313" key="3">
    <source>
        <dbReference type="Proteomes" id="UP000271098"/>
    </source>
</evidence>
<organism evidence="4">
    <name type="scientific">Gongylonema pulchrum</name>
    <dbReference type="NCBI Taxonomy" id="637853"/>
    <lineage>
        <taxon>Eukaryota</taxon>
        <taxon>Metazoa</taxon>
        <taxon>Ecdysozoa</taxon>
        <taxon>Nematoda</taxon>
        <taxon>Chromadorea</taxon>
        <taxon>Rhabditida</taxon>
        <taxon>Spirurina</taxon>
        <taxon>Spiruromorpha</taxon>
        <taxon>Spiruroidea</taxon>
        <taxon>Gongylonematidae</taxon>
        <taxon>Gongylonema</taxon>
    </lineage>
</organism>
<dbReference type="InterPro" id="IPR012337">
    <property type="entry name" value="RNaseH-like_sf"/>
</dbReference>
<dbReference type="OrthoDB" id="5865975at2759"/>
<accession>A0A183EZ24</accession>
<sequence length="222" mass="25424">MRAPVNTQVFARIGIDLSGPFVLSATGKKYVLNIICWFSKYLISVPLEDAKAITIADALMQEFILKFGACTEIISDSAAAFTSEFYQEFCWLMNVNNKYATPYCSKGNAITERSFHTIQDVLAKMHLPYIACCYNTSIHDTTHETLFFLVFGRDPIFCADVILDPQTREGYAKTDVGMYKAQLIKRLHIAWQQATLWWAHAFLQMKRQYDKKERSHHVKVGD</sequence>
<name>A0A183EZ24_9BILA</name>
<dbReference type="InterPro" id="IPR050951">
    <property type="entry name" value="Retrovirus_Pol_polyprotein"/>
</dbReference>
<dbReference type="Proteomes" id="UP000271098">
    <property type="component" value="Unassembled WGS sequence"/>
</dbReference>
<proteinExistence type="predicted"/>
<dbReference type="Pfam" id="PF00665">
    <property type="entry name" value="rve"/>
    <property type="match status" value="1"/>
</dbReference>
<gene>
    <name evidence="2" type="ORF">GPUH_LOCUS26216</name>
</gene>
<evidence type="ECO:0000259" key="1">
    <source>
        <dbReference type="PROSITE" id="PS50994"/>
    </source>
</evidence>
<dbReference type="EMBL" id="UYRT01109384">
    <property type="protein sequence ID" value="VDN45252.1"/>
    <property type="molecule type" value="Genomic_DNA"/>
</dbReference>
<dbReference type="Gene3D" id="3.30.420.10">
    <property type="entry name" value="Ribonuclease H-like superfamily/Ribonuclease H"/>
    <property type="match status" value="1"/>
</dbReference>
<feature type="domain" description="Integrase catalytic" evidence="1">
    <location>
        <begin position="1"/>
        <end position="125"/>
    </location>
</feature>
<dbReference type="AlphaFoldDB" id="A0A183EZ24"/>
<dbReference type="PROSITE" id="PS50994">
    <property type="entry name" value="INTEGRASE"/>
    <property type="match status" value="1"/>
</dbReference>
<keyword evidence="3" id="KW-1185">Reference proteome</keyword>
<dbReference type="SUPFAM" id="SSF53098">
    <property type="entry name" value="Ribonuclease H-like"/>
    <property type="match status" value="1"/>
</dbReference>
<dbReference type="GO" id="GO:0015074">
    <property type="term" value="P:DNA integration"/>
    <property type="evidence" value="ECO:0007669"/>
    <property type="project" value="InterPro"/>
</dbReference>
<dbReference type="PANTHER" id="PTHR37984:SF5">
    <property type="entry name" value="PROTEIN NYNRIN-LIKE"/>
    <property type="match status" value="1"/>
</dbReference>